<evidence type="ECO:0000313" key="7">
    <source>
        <dbReference type="Proteomes" id="UP000580250"/>
    </source>
</evidence>
<evidence type="ECO:0000259" key="5">
    <source>
        <dbReference type="PROSITE" id="PS50089"/>
    </source>
</evidence>
<gene>
    <name evidence="6" type="ORF">MENT_LOCUS23173</name>
</gene>
<keyword evidence="2" id="KW-0862">Zinc</keyword>
<dbReference type="InterPro" id="IPR000626">
    <property type="entry name" value="Ubiquitin-like_dom"/>
</dbReference>
<dbReference type="SMART" id="SM00213">
    <property type="entry name" value="UBQ"/>
    <property type="match status" value="1"/>
</dbReference>
<evidence type="ECO:0000259" key="4">
    <source>
        <dbReference type="PROSITE" id="PS50053"/>
    </source>
</evidence>
<dbReference type="PROSITE" id="PS50089">
    <property type="entry name" value="ZF_RING_2"/>
    <property type="match status" value="1"/>
</dbReference>
<feature type="domain" description="Ubiquitin-like" evidence="4">
    <location>
        <begin position="98"/>
        <end position="173"/>
    </location>
</feature>
<protein>
    <submittedName>
        <fullName evidence="6">Uncharacterized protein</fullName>
    </submittedName>
</protein>
<dbReference type="InterPro" id="IPR029071">
    <property type="entry name" value="Ubiquitin-like_domsf"/>
</dbReference>
<evidence type="ECO:0000256" key="2">
    <source>
        <dbReference type="ARBA" id="ARBA00022833"/>
    </source>
</evidence>
<dbReference type="SMART" id="SM00184">
    <property type="entry name" value="RING"/>
    <property type="match status" value="1"/>
</dbReference>
<dbReference type="PROSITE" id="PS50053">
    <property type="entry name" value="UBIQUITIN_2"/>
    <property type="match status" value="1"/>
</dbReference>
<organism evidence="6 7">
    <name type="scientific">Meloidogyne enterolobii</name>
    <name type="common">Root-knot nematode worm</name>
    <name type="synonym">Meloidogyne mayaguensis</name>
    <dbReference type="NCBI Taxonomy" id="390850"/>
    <lineage>
        <taxon>Eukaryota</taxon>
        <taxon>Metazoa</taxon>
        <taxon>Ecdysozoa</taxon>
        <taxon>Nematoda</taxon>
        <taxon>Chromadorea</taxon>
        <taxon>Rhabditida</taxon>
        <taxon>Tylenchina</taxon>
        <taxon>Tylenchomorpha</taxon>
        <taxon>Tylenchoidea</taxon>
        <taxon>Meloidogynidae</taxon>
        <taxon>Meloidogyninae</taxon>
        <taxon>Meloidogyne</taxon>
    </lineage>
</organism>
<dbReference type="EMBL" id="CAJEWN010000188">
    <property type="protein sequence ID" value="CAD2171669.1"/>
    <property type="molecule type" value="Genomic_DNA"/>
</dbReference>
<dbReference type="OrthoDB" id="8062037at2759"/>
<keyword evidence="1 3" id="KW-0479">Metal-binding</keyword>
<reference evidence="6 7" key="1">
    <citation type="submission" date="2020-08" db="EMBL/GenBank/DDBJ databases">
        <authorList>
            <person name="Koutsovoulos G."/>
            <person name="Danchin GJ E."/>
        </authorList>
    </citation>
    <scope>NUCLEOTIDE SEQUENCE [LARGE SCALE GENOMIC DNA]</scope>
</reference>
<dbReference type="PRINTS" id="PR00348">
    <property type="entry name" value="UBIQUITIN"/>
</dbReference>
<dbReference type="InterPro" id="IPR050158">
    <property type="entry name" value="Ubiquitin_ubiquitin-like"/>
</dbReference>
<dbReference type="AlphaFoldDB" id="A0A6V7V9R5"/>
<dbReference type="InterPro" id="IPR001841">
    <property type="entry name" value="Znf_RING"/>
</dbReference>
<dbReference type="GO" id="GO:0008270">
    <property type="term" value="F:zinc ion binding"/>
    <property type="evidence" value="ECO:0007669"/>
    <property type="project" value="UniProtKB-KW"/>
</dbReference>
<dbReference type="SUPFAM" id="SSF57850">
    <property type="entry name" value="RING/U-box"/>
    <property type="match status" value="1"/>
</dbReference>
<feature type="domain" description="RING-type" evidence="5">
    <location>
        <begin position="9"/>
        <end position="51"/>
    </location>
</feature>
<dbReference type="Pfam" id="PF13639">
    <property type="entry name" value="zf-RING_2"/>
    <property type="match status" value="1"/>
</dbReference>
<dbReference type="Gene3D" id="3.30.40.10">
    <property type="entry name" value="Zinc/RING finger domain, C3HC4 (zinc finger)"/>
    <property type="match status" value="1"/>
</dbReference>
<comment type="caution">
    <text evidence="6">The sequence shown here is derived from an EMBL/GenBank/DDBJ whole genome shotgun (WGS) entry which is preliminary data.</text>
</comment>
<proteinExistence type="predicted"/>
<dbReference type="SUPFAM" id="SSF54236">
    <property type="entry name" value="Ubiquitin-like"/>
    <property type="match status" value="1"/>
</dbReference>
<keyword evidence="1 3" id="KW-0863">Zinc-finger</keyword>
<name>A0A6V7V9R5_MELEN</name>
<evidence type="ECO:0000313" key="6">
    <source>
        <dbReference type="EMBL" id="CAD2171669.1"/>
    </source>
</evidence>
<dbReference type="Gene3D" id="3.10.20.90">
    <property type="entry name" value="Phosphatidylinositol 3-kinase Catalytic Subunit, Chain A, domain 1"/>
    <property type="match status" value="1"/>
</dbReference>
<dbReference type="InterPro" id="IPR019956">
    <property type="entry name" value="Ubiquitin_dom"/>
</dbReference>
<accession>A0A6V7V9R5</accession>
<sequence length="176" mass="20439">MVYFRLGKCTICHTRLSPGNIYTLKNCNHTYHKNCITRWIEGGSETCPRCRTHATLDDIKQLFIEEAGDDSQESDDDEFTESTSNVVIRTPTLLNAKIQVLVRDLNNSKFTLEMQPNNTILDMKYKVYERKGQTVEEQRLIYSGQQLQDKYKLSHYKIGNNCIVDLVMRQQGGEMY</sequence>
<dbReference type="InterPro" id="IPR013083">
    <property type="entry name" value="Znf_RING/FYVE/PHD"/>
</dbReference>
<dbReference type="CDD" id="cd17039">
    <property type="entry name" value="Ubl_ubiquitin_like"/>
    <property type="match status" value="1"/>
</dbReference>
<dbReference type="Proteomes" id="UP000580250">
    <property type="component" value="Unassembled WGS sequence"/>
</dbReference>
<dbReference type="PANTHER" id="PTHR10666">
    <property type="entry name" value="UBIQUITIN"/>
    <property type="match status" value="1"/>
</dbReference>
<evidence type="ECO:0000256" key="1">
    <source>
        <dbReference type="ARBA" id="ARBA00022771"/>
    </source>
</evidence>
<dbReference type="Pfam" id="PF00240">
    <property type="entry name" value="ubiquitin"/>
    <property type="match status" value="1"/>
</dbReference>
<evidence type="ECO:0000256" key="3">
    <source>
        <dbReference type="PROSITE-ProRule" id="PRU00175"/>
    </source>
</evidence>